<keyword evidence="1" id="KW-0540">Nuclease</keyword>
<name>A0A834ZAD5_TETSI</name>
<dbReference type="Gene3D" id="1.10.150.20">
    <property type="entry name" value="5' to 3' exonuclease, C-terminal subdomain"/>
    <property type="match status" value="1"/>
</dbReference>
<dbReference type="Gene3D" id="3.40.50.1010">
    <property type="entry name" value="5'-nuclease"/>
    <property type="match status" value="1"/>
</dbReference>
<evidence type="ECO:0000256" key="4">
    <source>
        <dbReference type="SAM" id="MobiDB-lite"/>
    </source>
</evidence>
<feature type="domain" description="5'-3' exonuclease" evidence="5">
    <location>
        <begin position="375"/>
        <end position="621"/>
    </location>
</feature>
<dbReference type="Proteomes" id="UP000655225">
    <property type="component" value="Unassembled WGS sequence"/>
</dbReference>
<dbReference type="SMART" id="SM00475">
    <property type="entry name" value="53EXOc"/>
    <property type="match status" value="1"/>
</dbReference>
<dbReference type="InterPro" id="IPR029060">
    <property type="entry name" value="PIN-like_dom_sf"/>
</dbReference>
<dbReference type="CDD" id="cd09859">
    <property type="entry name" value="PIN_53EXO"/>
    <property type="match status" value="1"/>
</dbReference>
<keyword evidence="2" id="KW-0378">Hydrolase</keyword>
<protein>
    <recommendedName>
        <fullName evidence="5">5'-3' exonuclease domain-containing protein</fullName>
    </recommendedName>
</protein>
<gene>
    <name evidence="6" type="ORF">HHK36_013284</name>
</gene>
<dbReference type="SUPFAM" id="SSF47807">
    <property type="entry name" value="5' to 3' exonuclease, C-terminal subdomain"/>
    <property type="match status" value="1"/>
</dbReference>
<proteinExistence type="predicted"/>
<dbReference type="OrthoDB" id="275278at2759"/>
<dbReference type="FunFam" id="1.10.150.20:FF:000003">
    <property type="entry name" value="DNA polymerase I"/>
    <property type="match status" value="1"/>
</dbReference>
<dbReference type="Pfam" id="PF01367">
    <property type="entry name" value="5_3_exonuc"/>
    <property type="match status" value="1"/>
</dbReference>
<evidence type="ECO:0000313" key="7">
    <source>
        <dbReference type="Proteomes" id="UP000655225"/>
    </source>
</evidence>
<dbReference type="SUPFAM" id="SSF88723">
    <property type="entry name" value="PIN domain-like"/>
    <property type="match status" value="1"/>
</dbReference>
<dbReference type="CDD" id="cd09898">
    <property type="entry name" value="H3TH_53EXO"/>
    <property type="match status" value="1"/>
</dbReference>
<organism evidence="6 7">
    <name type="scientific">Tetracentron sinense</name>
    <name type="common">Spur-leaf</name>
    <dbReference type="NCBI Taxonomy" id="13715"/>
    <lineage>
        <taxon>Eukaryota</taxon>
        <taxon>Viridiplantae</taxon>
        <taxon>Streptophyta</taxon>
        <taxon>Embryophyta</taxon>
        <taxon>Tracheophyta</taxon>
        <taxon>Spermatophyta</taxon>
        <taxon>Magnoliopsida</taxon>
        <taxon>Trochodendrales</taxon>
        <taxon>Trochodendraceae</taxon>
        <taxon>Tetracentron</taxon>
    </lineage>
</organism>
<dbReference type="InterPro" id="IPR038969">
    <property type="entry name" value="FEN"/>
</dbReference>
<evidence type="ECO:0000313" key="6">
    <source>
        <dbReference type="EMBL" id="KAF8402330.1"/>
    </source>
</evidence>
<dbReference type="InterPro" id="IPR008918">
    <property type="entry name" value="HhH2"/>
</dbReference>
<dbReference type="PANTHER" id="PTHR42646">
    <property type="entry name" value="FLAP ENDONUCLEASE XNI"/>
    <property type="match status" value="1"/>
</dbReference>
<dbReference type="PANTHER" id="PTHR42646:SF2">
    <property type="entry name" value="5'-3' EXONUCLEASE FAMILY PROTEIN"/>
    <property type="match status" value="1"/>
</dbReference>
<dbReference type="GO" id="GO:0033567">
    <property type="term" value="P:DNA replication, Okazaki fragment processing"/>
    <property type="evidence" value="ECO:0007669"/>
    <property type="project" value="InterPro"/>
</dbReference>
<dbReference type="Pfam" id="PF02739">
    <property type="entry name" value="5_3_exonuc_N"/>
    <property type="match status" value="1"/>
</dbReference>
<evidence type="ECO:0000256" key="1">
    <source>
        <dbReference type="ARBA" id="ARBA00022722"/>
    </source>
</evidence>
<accession>A0A834ZAD5</accession>
<dbReference type="GO" id="GO:0008409">
    <property type="term" value="F:5'-3' exonuclease activity"/>
    <property type="evidence" value="ECO:0007669"/>
    <property type="project" value="InterPro"/>
</dbReference>
<dbReference type="InterPro" id="IPR020046">
    <property type="entry name" value="5-3_exonucl_a-hlix_arch_N"/>
</dbReference>
<reference evidence="6 7" key="1">
    <citation type="submission" date="2020-04" db="EMBL/GenBank/DDBJ databases">
        <title>Plant Genome Project.</title>
        <authorList>
            <person name="Zhang R.-G."/>
        </authorList>
    </citation>
    <scope>NUCLEOTIDE SEQUENCE [LARGE SCALE GENOMIC DNA]</scope>
    <source>
        <strain evidence="6">YNK0</strain>
        <tissue evidence="6">Leaf</tissue>
    </source>
</reference>
<keyword evidence="3" id="KW-0238">DNA-binding</keyword>
<dbReference type="InterPro" id="IPR036279">
    <property type="entry name" value="5-3_exonuclease_C_sf"/>
</dbReference>
<evidence type="ECO:0000259" key="5">
    <source>
        <dbReference type="SMART" id="SM00475"/>
    </source>
</evidence>
<feature type="region of interest" description="Disordered" evidence="4">
    <location>
        <begin position="212"/>
        <end position="235"/>
    </location>
</feature>
<dbReference type="GO" id="GO:0017108">
    <property type="term" value="F:5'-flap endonuclease activity"/>
    <property type="evidence" value="ECO:0007669"/>
    <property type="project" value="InterPro"/>
</dbReference>
<dbReference type="EMBL" id="JABCRI010000008">
    <property type="protein sequence ID" value="KAF8402330.1"/>
    <property type="molecule type" value="Genomic_DNA"/>
</dbReference>
<keyword evidence="7" id="KW-1185">Reference proteome</keyword>
<dbReference type="GO" id="GO:0003677">
    <property type="term" value="F:DNA binding"/>
    <property type="evidence" value="ECO:0007669"/>
    <property type="project" value="UniProtKB-KW"/>
</dbReference>
<sequence>MAEGVGGQSSQPDLEASRLEPEYQFRAFGVECGRQMVKGKLLWGCSWRGRKRFHFKGLKNRRDLRPARIRFSVNKSVGGVGLGGQYEGPSLEAGCQVSEPEERIGFVQSRPSVAAQSVVLGQARVSVQIGSRMPTSSPISEDPFGLYPLINRVGPISKGLLLKSRTISHPSCSARGGGESGSRRLTASRFIESSSKGSFVIKRLEESSKDDSCSSWKCVENSSRSPGRGLVSDSEEGSIPDLQVFESPVLRLSPGIDPISKTQVCFVEESPGFEGEAVLAGVAASDSGLGRQILPSVEVRQVGVGQSSGGLCSLQGWTLASLNVVGVEALRNSGSVEWGQEMPNLYEGTISEEGLAHRGMPKWDGGKESVVHQRAPAYLSHRIDYAFVKVHQRKTPRVCSITGCTSLFQHLIYETSGLNFRHTLYPSYKSNRDPTPDTVVQGLQYLKASIKAMSIKVIEVPGVEADDVIGTLAAKSVDAGFKVRVVSPDKDFFQILSPSLRLLRMAPRGFEMTSFGLEDFAKKYGALQPSQFVDVISLVGDKADNIPGVDGIGDVHAVKLITKFGTLENLLQCVDQVEEERIRKALISSADQALLSKNLAMLRSDLPFYMVPFETRDLMFKKPEDNGEKFTSLLTAISAYAEGFSADRIIRRAFNFFWHENGAVTRPKKRVETEIQRLLTEITITTFSHNAEYYSTNEQYNAGKNGKLPSGATRGFMMLAIADHPHQIAAQ</sequence>
<dbReference type="AlphaFoldDB" id="A0A834ZAD5"/>
<evidence type="ECO:0000256" key="3">
    <source>
        <dbReference type="ARBA" id="ARBA00023125"/>
    </source>
</evidence>
<dbReference type="InterPro" id="IPR020045">
    <property type="entry name" value="DNA_polI_H3TH"/>
</dbReference>
<dbReference type="InterPro" id="IPR002421">
    <property type="entry name" value="5-3_exonuclease"/>
</dbReference>
<comment type="caution">
    <text evidence="6">The sequence shown here is derived from an EMBL/GenBank/DDBJ whole genome shotgun (WGS) entry which is preliminary data.</text>
</comment>
<dbReference type="SMART" id="SM00279">
    <property type="entry name" value="HhH2"/>
    <property type="match status" value="1"/>
</dbReference>
<evidence type="ECO:0000256" key="2">
    <source>
        <dbReference type="ARBA" id="ARBA00022801"/>
    </source>
</evidence>